<dbReference type="EMBL" id="BLLB01000002">
    <property type="protein sequence ID" value="GFH03143.1"/>
    <property type="molecule type" value="Genomic_DNA"/>
</dbReference>
<evidence type="ECO:0000313" key="3">
    <source>
        <dbReference type="Proteomes" id="UP000465304"/>
    </source>
</evidence>
<dbReference type="RefSeq" id="WP_163890596.1">
    <property type="nucleotide sequence ID" value="NZ_BLLB01000002.1"/>
</dbReference>
<gene>
    <name evidence="2" type="ORF">MHIP_36260</name>
</gene>
<name>A0A7I9ZQT5_9MYCO</name>
<keyword evidence="1" id="KW-0472">Membrane</keyword>
<feature type="transmembrane region" description="Helical" evidence="1">
    <location>
        <begin position="6"/>
        <end position="24"/>
    </location>
</feature>
<keyword evidence="3" id="KW-1185">Reference proteome</keyword>
<reference evidence="2 3" key="1">
    <citation type="journal article" date="2019" name="Emerg. Microbes Infect.">
        <title>Comprehensive subspecies identification of 175 nontuberculous mycobacteria species based on 7547 genomic profiles.</title>
        <authorList>
            <person name="Matsumoto Y."/>
            <person name="Kinjo T."/>
            <person name="Motooka D."/>
            <person name="Nabeya D."/>
            <person name="Jung N."/>
            <person name="Uechi K."/>
            <person name="Horii T."/>
            <person name="Iida T."/>
            <person name="Fujita J."/>
            <person name="Nakamura S."/>
        </authorList>
    </citation>
    <scope>NUCLEOTIDE SEQUENCE [LARGE SCALE GENOMIC DNA]</scope>
    <source>
        <strain evidence="2 3">JCM 30996</strain>
    </source>
</reference>
<evidence type="ECO:0000256" key="1">
    <source>
        <dbReference type="SAM" id="Phobius"/>
    </source>
</evidence>
<dbReference type="Proteomes" id="UP000465304">
    <property type="component" value="Unassembled WGS sequence"/>
</dbReference>
<keyword evidence="1" id="KW-0812">Transmembrane</keyword>
<organism evidence="2 3">
    <name type="scientific">Mycolicibacterium hippocampi</name>
    <dbReference type="NCBI Taxonomy" id="659824"/>
    <lineage>
        <taxon>Bacteria</taxon>
        <taxon>Bacillati</taxon>
        <taxon>Actinomycetota</taxon>
        <taxon>Actinomycetes</taxon>
        <taxon>Mycobacteriales</taxon>
        <taxon>Mycobacteriaceae</taxon>
        <taxon>Mycolicibacterium</taxon>
    </lineage>
</organism>
<proteinExistence type="predicted"/>
<keyword evidence="1" id="KW-1133">Transmembrane helix</keyword>
<comment type="caution">
    <text evidence="2">The sequence shown here is derived from an EMBL/GenBank/DDBJ whole genome shotgun (WGS) entry which is preliminary data.</text>
</comment>
<evidence type="ECO:0000313" key="2">
    <source>
        <dbReference type="EMBL" id="GFH03143.1"/>
    </source>
</evidence>
<accession>A0A7I9ZQT5</accession>
<dbReference type="AlphaFoldDB" id="A0A7I9ZQT5"/>
<sequence length="199" mass="24030">MTNWQMYAVLVAAITTAFGFGYFLHGARAPIRERQRELRKQFRDVLHDLSNQFNSYHWSGEADPLVLQQASGKLEIIRNEGLVSPSDRHIEYLHTVVNGLALSFRDDKQLNEMLGKLLIEQEDPTEVIVRMRAGQRQAFEELATMVKEYRRATTKMDNGSKLIYFRYRFIPPYLQWKFWQNWQNWQNWRDWRDWRDWRE</sequence>
<protein>
    <submittedName>
        <fullName evidence="2">Uncharacterized protein</fullName>
    </submittedName>
</protein>